<dbReference type="Gene3D" id="3.10.20.90">
    <property type="entry name" value="Phosphatidylinositol 3-kinase Catalytic Subunit, Chain A, domain 1"/>
    <property type="match status" value="1"/>
</dbReference>
<dbReference type="GO" id="GO:0007165">
    <property type="term" value="P:signal transduction"/>
    <property type="evidence" value="ECO:0007669"/>
    <property type="project" value="InterPro"/>
</dbReference>
<evidence type="ECO:0000259" key="2">
    <source>
        <dbReference type="PROSITE" id="PS50200"/>
    </source>
</evidence>
<feature type="region of interest" description="Disordered" evidence="1">
    <location>
        <begin position="160"/>
        <end position="224"/>
    </location>
</feature>
<dbReference type="InterPro" id="IPR048944">
    <property type="entry name" value="RASSF8_RA"/>
</dbReference>
<reference evidence="3" key="1">
    <citation type="submission" date="2022-03" db="EMBL/GenBank/DDBJ databases">
        <authorList>
            <person name="Sayadi A."/>
        </authorList>
    </citation>
    <scope>NUCLEOTIDE SEQUENCE</scope>
</reference>
<evidence type="ECO:0000313" key="3">
    <source>
        <dbReference type="EMBL" id="CAH2006363.1"/>
    </source>
</evidence>
<feature type="compositionally biased region" description="Low complexity" evidence="1">
    <location>
        <begin position="105"/>
        <end position="118"/>
    </location>
</feature>
<dbReference type="PROSITE" id="PS50200">
    <property type="entry name" value="RA"/>
    <property type="match status" value="1"/>
</dbReference>
<dbReference type="PANTHER" id="PTHR15286">
    <property type="entry name" value="RAS-ASSOCIATING DOMAIN CONTAINING PROTEIN"/>
    <property type="match status" value="1"/>
</dbReference>
<comment type="caution">
    <text evidence="3">The sequence shown here is derived from an EMBL/GenBank/DDBJ whole genome shotgun (WGS) entry which is preliminary data.</text>
</comment>
<dbReference type="InterPro" id="IPR033593">
    <property type="entry name" value="N-RASSF"/>
</dbReference>
<feature type="compositionally biased region" description="Polar residues" evidence="1">
    <location>
        <begin position="84"/>
        <end position="104"/>
    </location>
</feature>
<proteinExistence type="predicted"/>
<feature type="compositionally biased region" description="Low complexity" evidence="1">
    <location>
        <begin position="160"/>
        <end position="174"/>
    </location>
</feature>
<dbReference type="SUPFAM" id="SSF54236">
    <property type="entry name" value="Ubiquitin-like"/>
    <property type="match status" value="1"/>
</dbReference>
<feature type="domain" description="Ras-associating" evidence="2">
    <location>
        <begin position="1"/>
        <end position="82"/>
    </location>
</feature>
<sequence>MELKVWVEGIQRIVCGVTETTTCQDVVFALAHATGKSGRFTLIERWRNNERQLAPNENPLKLITKWGEYSSDVQFILQRSDNNKSAQHLKNKPLNFNSPLNSPVSSLHSQSNSGSSGSPDKLKDSYKLSNFSVNNNILASENIGVVKGVPQIRPLEVKESLSNSPYSSPKKSSYCGSDTSESPSHRVAPPYKDPPAPPPYRDPPPPPAYDRSRNMTQVVKKPIV</sequence>
<accession>A0A9P0LVC7</accession>
<organism evidence="3 4">
    <name type="scientific">Acanthoscelides obtectus</name>
    <name type="common">Bean weevil</name>
    <name type="synonym">Bruchus obtectus</name>
    <dbReference type="NCBI Taxonomy" id="200917"/>
    <lineage>
        <taxon>Eukaryota</taxon>
        <taxon>Metazoa</taxon>
        <taxon>Ecdysozoa</taxon>
        <taxon>Arthropoda</taxon>
        <taxon>Hexapoda</taxon>
        <taxon>Insecta</taxon>
        <taxon>Pterygota</taxon>
        <taxon>Neoptera</taxon>
        <taxon>Endopterygota</taxon>
        <taxon>Coleoptera</taxon>
        <taxon>Polyphaga</taxon>
        <taxon>Cucujiformia</taxon>
        <taxon>Chrysomeloidea</taxon>
        <taxon>Chrysomelidae</taxon>
        <taxon>Bruchinae</taxon>
        <taxon>Bruchini</taxon>
        <taxon>Acanthoscelides</taxon>
    </lineage>
</organism>
<dbReference type="PANTHER" id="PTHR15286:SF6">
    <property type="entry name" value="GH01133P"/>
    <property type="match status" value="1"/>
</dbReference>
<dbReference type="InterPro" id="IPR029071">
    <property type="entry name" value="Ubiquitin-like_domsf"/>
</dbReference>
<dbReference type="InterPro" id="IPR000159">
    <property type="entry name" value="RA_dom"/>
</dbReference>
<evidence type="ECO:0000256" key="1">
    <source>
        <dbReference type="SAM" id="MobiDB-lite"/>
    </source>
</evidence>
<dbReference type="AlphaFoldDB" id="A0A9P0LVC7"/>
<dbReference type="Proteomes" id="UP001152888">
    <property type="component" value="Unassembled WGS sequence"/>
</dbReference>
<evidence type="ECO:0000313" key="4">
    <source>
        <dbReference type="Proteomes" id="UP001152888"/>
    </source>
</evidence>
<dbReference type="CDD" id="cd16134">
    <property type="entry name" value="RA_RASSF8"/>
    <property type="match status" value="1"/>
</dbReference>
<dbReference type="EMBL" id="CAKOFQ010007682">
    <property type="protein sequence ID" value="CAH2006363.1"/>
    <property type="molecule type" value="Genomic_DNA"/>
</dbReference>
<dbReference type="Pfam" id="PF21712">
    <property type="entry name" value="RASSF8-10_RA"/>
    <property type="match status" value="1"/>
</dbReference>
<gene>
    <name evidence="3" type="ORF">ACAOBT_LOCUS29051</name>
</gene>
<dbReference type="SMART" id="SM00314">
    <property type="entry name" value="RA"/>
    <property type="match status" value="1"/>
</dbReference>
<keyword evidence="4" id="KW-1185">Reference proteome</keyword>
<dbReference type="InterPro" id="IPR048945">
    <property type="entry name" value="RASSF8/10_RA"/>
</dbReference>
<feature type="region of interest" description="Disordered" evidence="1">
    <location>
        <begin position="84"/>
        <end position="121"/>
    </location>
</feature>
<name>A0A9P0LVC7_ACAOB</name>
<dbReference type="OrthoDB" id="10051571at2759"/>
<feature type="compositionally biased region" description="Pro residues" evidence="1">
    <location>
        <begin position="191"/>
        <end position="208"/>
    </location>
</feature>
<protein>
    <recommendedName>
        <fullName evidence="2">Ras-associating domain-containing protein</fullName>
    </recommendedName>
</protein>